<evidence type="ECO:0000313" key="2">
    <source>
        <dbReference type="Proteomes" id="UP000182409"/>
    </source>
</evidence>
<dbReference type="RefSeq" id="WP_074652852.1">
    <property type="nucleotide sequence ID" value="NZ_FNSD01000001.1"/>
</dbReference>
<accession>A0A1H4KPF7</accession>
<sequence>MSPEVTHTEGFSESWRARILPAAPMIAPSRQFVFPQAVPGEEDALARGAMWIEIRPAAGGTFLAQCALGFAGKGVASGAWSTPNASLLLAVAGGYGYLIDTTEPDRTELLPMRPVVSVHPAPQADALVLIGFHAAYILTGGEAWQSPKLSWEGIGVTGIEGEVLHGTGWHMPSDKELPFTLNLRTRELVGGGCQP</sequence>
<name>A0A1H4KPF7_9BACT</name>
<organism evidence="1 2">
    <name type="scientific">Terriglobus roseus</name>
    <dbReference type="NCBI Taxonomy" id="392734"/>
    <lineage>
        <taxon>Bacteria</taxon>
        <taxon>Pseudomonadati</taxon>
        <taxon>Acidobacteriota</taxon>
        <taxon>Terriglobia</taxon>
        <taxon>Terriglobales</taxon>
        <taxon>Acidobacteriaceae</taxon>
        <taxon>Terriglobus</taxon>
    </lineage>
</organism>
<reference evidence="1 2" key="1">
    <citation type="submission" date="2016-10" db="EMBL/GenBank/DDBJ databases">
        <authorList>
            <person name="de Groot N.N."/>
        </authorList>
    </citation>
    <scope>NUCLEOTIDE SEQUENCE [LARGE SCALE GENOMIC DNA]</scope>
    <source>
        <strain evidence="1 2">AB35.6</strain>
    </source>
</reference>
<dbReference type="AlphaFoldDB" id="A0A1H4KPF7"/>
<evidence type="ECO:0000313" key="1">
    <source>
        <dbReference type="EMBL" id="SEB60253.1"/>
    </source>
</evidence>
<gene>
    <name evidence="1" type="ORF">SAMN05443244_1291</name>
</gene>
<dbReference type="Proteomes" id="UP000182409">
    <property type="component" value="Unassembled WGS sequence"/>
</dbReference>
<dbReference type="EMBL" id="FNSD01000001">
    <property type="protein sequence ID" value="SEB60253.1"/>
    <property type="molecule type" value="Genomic_DNA"/>
</dbReference>
<proteinExistence type="predicted"/>
<protein>
    <submittedName>
        <fullName evidence="1">Uncharacterized protein</fullName>
    </submittedName>
</protein>
<dbReference type="OrthoDB" id="115567at2"/>